<reference evidence="1 5" key="1">
    <citation type="submission" date="2015-09" db="EMBL/GenBank/DDBJ databases">
        <authorList>
            <consortium name="Pathogen Informatics"/>
        </authorList>
    </citation>
    <scope>NUCLEOTIDE SEQUENCE [LARGE SCALE GENOMIC DNA]</scope>
    <source>
        <strain evidence="1 5">2789STDY5608860</strain>
    </source>
</reference>
<proteinExistence type="predicted"/>
<evidence type="ECO:0000313" key="2">
    <source>
        <dbReference type="EMBL" id="RGW31089.1"/>
    </source>
</evidence>
<gene>
    <name evidence="4" type="ORF">DW001_16540</name>
    <name evidence="3" type="ORF">DW753_14625</name>
    <name evidence="2" type="ORF">DWV78_17120</name>
    <name evidence="1" type="ORF">ERS852417_03020</name>
</gene>
<dbReference type="AlphaFoldDB" id="A0A174HNX5"/>
<reference evidence="6 7" key="2">
    <citation type="submission" date="2018-08" db="EMBL/GenBank/DDBJ databases">
        <title>A genome reference for cultivated species of the human gut microbiota.</title>
        <authorList>
            <person name="Zou Y."/>
            <person name="Xue W."/>
            <person name="Luo G."/>
        </authorList>
    </citation>
    <scope>NUCLEOTIDE SEQUENCE [LARGE SCALE GENOMIC DNA]</scope>
    <source>
        <strain evidence="2 8">AF12-8</strain>
        <strain evidence="4 6">AF36-2BH</strain>
        <strain evidence="3 7">AM29-10</strain>
    </source>
</reference>
<sequence length="147" mass="16341">MCLAYQSGGKTTYKILNTSSAEDVNKIFKDTMGYEPPYKPGTSVTEIQLTENATYVRVYDKVNSRMQGGWVMKAEDIVGLTPQEIQNKFALPNTPKYICDVNLEAVTRLRTGEVNPLFGFDGGGQQYDLIINGKNVGTFTNERIIGQ</sequence>
<dbReference type="EMBL" id="QRPB01000038">
    <property type="protein sequence ID" value="RHL74984.1"/>
    <property type="molecule type" value="Genomic_DNA"/>
</dbReference>
<dbReference type="Proteomes" id="UP000095384">
    <property type="component" value="Unassembled WGS sequence"/>
</dbReference>
<dbReference type="EMBL" id="QSKC01000032">
    <property type="protein sequence ID" value="RHE30172.1"/>
    <property type="molecule type" value="Genomic_DNA"/>
</dbReference>
<evidence type="ECO:0000313" key="6">
    <source>
        <dbReference type="Proteomes" id="UP000266698"/>
    </source>
</evidence>
<evidence type="ECO:0000313" key="1">
    <source>
        <dbReference type="EMBL" id="CUO75216.1"/>
    </source>
</evidence>
<evidence type="ECO:0000313" key="3">
    <source>
        <dbReference type="EMBL" id="RHE30172.1"/>
    </source>
</evidence>
<evidence type="ECO:0000313" key="4">
    <source>
        <dbReference type="EMBL" id="RHL74984.1"/>
    </source>
</evidence>
<evidence type="ECO:0000313" key="5">
    <source>
        <dbReference type="Proteomes" id="UP000095384"/>
    </source>
</evidence>
<name>A0A174HNX5_9FIRM</name>
<protein>
    <submittedName>
        <fullName evidence="1">Uncharacterized protein</fullName>
    </submittedName>
</protein>
<evidence type="ECO:0000313" key="7">
    <source>
        <dbReference type="Proteomes" id="UP000285290"/>
    </source>
</evidence>
<dbReference type="EMBL" id="CYYW01000044">
    <property type="protein sequence ID" value="CUO75216.1"/>
    <property type="molecule type" value="Genomic_DNA"/>
</dbReference>
<dbReference type="EMBL" id="QSAE01000175">
    <property type="protein sequence ID" value="RGW31089.1"/>
    <property type="molecule type" value="Genomic_DNA"/>
</dbReference>
<dbReference type="Proteomes" id="UP000285290">
    <property type="component" value="Unassembled WGS sequence"/>
</dbReference>
<organism evidence="1 5">
    <name type="scientific">Agathobacter rectalis</name>
    <dbReference type="NCBI Taxonomy" id="39491"/>
    <lineage>
        <taxon>Bacteria</taxon>
        <taxon>Bacillati</taxon>
        <taxon>Bacillota</taxon>
        <taxon>Clostridia</taxon>
        <taxon>Lachnospirales</taxon>
        <taxon>Lachnospiraceae</taxon>
        <taxon>Agathobacter</taxon>
    </lineage>
</organism>
<accession>A0A174HNX5</accession>
<evidence type="ECO:0000313" key="8">
    <source>
        <dbReference type="Proteomes" id="UP000286581"/>
    </source>
</evidence>
<dbReference type="Proteomes" id="UP000286581">
    <property type="component" value="Unassembled WGS sequence"/>
</dbReference>
<dbReference type="Proteomes" id="UP000266698">
    <property type="component" value="Unassembled WGS sequence"/>
</dbReference>
<dbReference type="RefSeq" id="WP_055225172.1">
    <property type="nucleotide sequence ID" value="NZ_CYYW01000044.1"/>
</dbReference>